<protein>
    <submittedName>
        <fullName evidence="2">LAFE_0F17590g1_1</fullName>
    </submittedName>
</protein>
<feature type="region of interest" description="Disordered" evidence="1">
    <location>
        <begin position="1"/>
        <end position="22"/>
    </location>
</feature>
<dbReference type="STRING" id="4955.A0A1G4MGH8"/>
<dbReference type="EMBL" id="LT598490">
    <property type="protein sequence ID" value="SCW02938.1"/>
    <property type="molecule type" value="Genomic_DNA"/>
</dbReference>
<gene>
    <name evidence="2" type="ORF">LAFE_0F17590G</name>
</gene>
<feature type="region of interest" description="Disordered" evidence="1">
    <location>
        <begin position="131"/>
        <end position="156"/>
    </location>
</feature>
<dbReference type="AlphaFoldDB" id="A0A1G4MGH8"/>
<evidence type="ECO:0000313" key="3">
    <source>
        <dbReference type="Proteomes" id="UP000190831"/>
    </source>
</evidence>
<feature type="compositionally biased region" description="Polar residues" evidence="1">
    <location>
        <begin position="134"/>
        <end position="152"/>
    </location>
</feature>
<accession>A0A1G4MGH8</accession>
<reference evidence="3" key="1">
    <citation type="submission" date="2016-03" db="EMBL/GenBank/DDBJ databases">
        <authorList>
            <person name="Devillers H."/>
        </authorList>
    </citation>
    <scope>NUCLEOTIDE SEQUENCE [LARGE SCALE GENOMIC DNA]</scope>
</reference>
<evidence type="ECO:0000313" key="2">
    <source>
        <dbReference type="EMBL" id="SCW02938.1"/>
    </source>
</evidence>
<proteinExistence type="predicted"/>
<feature type="compositionally biased region" description="Basic and acidic residues" evidence="1">
    <location>
        <begin position="1"/>
        <end position="11"/>
    </location>
</feature>
<sequence length="387" mass="43668">MSTPKRLESSPEKNVQTPFKERALHEKRLRDELLLLSTPGWRQEENFESGGTREDLLSSNPQVLNSCLKELSSLLFRKHSEKSSDLCQSKTSSANFATGKVEISSNVVSPDKLSSNERFILENPLLHVKHSSREANSGTKRSLSQEIFSSHESNLRRKSRRLEDELDVVIMDAQNVPKGTELQTHFIEQTDETNSEKLSRDGPAESELPVNFMISEDENPTEYARMSSSIINLEKGAALSEDDISMDSFSSGDELLKNPRKADELAEEISQESHENDQVQVIAHSIPIRELRSIVKANPNVINFKIPHKSYLTMNRISMDFIKQIAHEFKVLSSLPSVNIDRSSIVSIFAKYGIISDHVTNQELFEMCAQYLSSEDLNILEIALFGT</sequence>
<keyword evidence="3" id="KW-1185">Reference proteome</keyword>
<dbReference type="OMA" id="PTEYARM"/>
<evidence type="ECO:0000256" key="1">
    <source>
        <dbReference type="SAM" id="MobiDB-lite"/>
    </source>
</evidence>
<dbReference type="Proteomes" id="UP000190831">
    <property type="component" value="Chromosome F"/>
</dbReference>
<name>A0A1G4MGH8_LACFM</name>
<organism evidence="2 3">
    <name type="scientific">Lachancea fermentati</name>
    <name type="common">Zygosaccharomyces fermentati</name>
    <dbReference type="NCBI Taxonomy" id="4955"/>
    <lineage>
        <taxon>Eukaryota</taxon>
        <taxon>Fungi</taxon>
        <taxon>Dikarya</taxon>
        <taxon>Ascomycota</taxon>
        <taxon>Saccharomycotina</taxon>
        <taxon>Saccharomycetes</taxon>
        <taxon>Saccharomycetales</taxon>
        <taxon>Saccharomycetaceae</taxon>
        <taxon>Lachancea</taxon>
    </lineage>
</organism>
<dbReference type="OrthoDB" id="4063473at2759"/>